<dbReference type="InterPro" id="IPR020946">
    <property type="entry name" value="Flavin_mOase-like"/>
</dbReference>
<comment type="cofactor">
    <cofactor evidence="1">
        <name>FAD</name>
        <dbReference type="ChEBI" id="CHEBI:57692"/>
    </cofactor>
</comment>
<dbReference type="InterPro" id="IPR036188">
    <property type="entry name" value="FAD/NAD-bd_sf"/>
</dbReference>
<evidence type="ECO:0000256" key="2">
    <source>
        <dbReference type="ARBA" id="ARBA00010139"/>
    </source>
</evidence>
<evidence type="ECO:0000313" key="10">
    <source>
        <dbReference type="EMBL" id="SDH61948.1"/>
    </source>
</evidence>
<dbReference type="PROSITE" id="PS00122">
    <property type="entry name" value="CARBOXYLESTERASE_B_1"/>
    <property type="match status" value="1"/>
</dbReference>
<keyword evidence="7" id="KW-0560">Oxidoreductase</keyword>
<dbReference type="EMBL" id="FNBE01000029">
    <property type="protein sequence ID" value="SDH61948.1"/>
    <property type="molecule type" value="Genomic_DNA"/>
</dbReference>
<dbReference type="SUPFAM" id="SSF51905">
    <property type="entry name" value="FAD/NAD(P)-binding domain"/>
    <property type="match status" value="2"/>
</dbReference>
<evidence type="ECO:0000256" key="5">
    <source>
        <dbReference type="ARBA" id="ARBA00022827"/>
    </source>
</evidence>
<keyword evidence="3" id="KW-0285">Flavoprotein</keyword>
<dbReference type="GO" id="GO:0050660">
    <property type="term" value="F:flavin adenine dinucleotide binding"/>
    <property type="evidence" value="ECO:0007669"/>
    <property type="project" value="InterPro"/>
</dbReference>
<dbReference type="InterPro" id="IPR013094">
    <property type="entry name" value="AB_hydrolase_3"/>
</dbReference>
<evidence type="ECO:0000256" key="1">
    <source>
        <dbReference type="ARBA" id="ARBA00001974"/>
    </source>
</evidence>
<evidence type="ECO:0000256" key="6">
    <source>
        <dbReference type="ARBA" id="ARBA00022857"/>
    </source>
</evidence>
<evidence type="ECO:0000256" key="4">
    <source>
        <dbReference type="ARBA" id="ARBA00022801"/>
    </source>
</evidence>
<dbReference type="Gene3D" id="3.50.50.60">
    <property type="entry name" value="FAD/NAD(P)-binding domain"/>
    <property type="match status" value="2"/>
</dbReference>
<keyword evidence="8" id="KW-0503">Monooxygenase</keyword>
<keyword evidence="5" id="KW-0274">FAD</keyword>
<dbReference type="AlphaFoldDB" id="A0A1G8DWK7"/>
<dbReference type="GO" id="GO:0004499">
    <property type="term" value="F:N,N-dimethylaniline monooxygenase activity"/>
    <property type="evidence" value="ECO:0007669"/>
    <property type="project" value="InterPro"/>
</dbReference>
<dbReference type="InterPro" id="IPR019826">
    <property type="entry name" value="Carboxylesterase_B_AS"/>
</dbReference>
<keyword evidence="4" id="KW-0378">Hydrolase</keyword>
<dbReference type="PANTHER" id="PTHR43098">
    <property type="entry name" value="L-ORNITHINE N(5)-MONOOXYGENASE-RELATED"/>
    <property type="match status" value="1"/>
</dbReference>
<dbReference type="OrthoDB" id="5168853at2"/>
<accession>A0A1G8DWK7</accession>
<keyword evidence="6" id="KW-0521">NADP</keyword>
<evidence type="ECO:0000259" key="9">
    <source>
        <dbReference type="Pfam" id="PF07859"/>
    </source>
</evidence>
<evidence type="ECO:0000256" key="3">
    <source>
        <dbReference type="ARBA" id="ARBA00022630"/>
    </source>
</evidence>
<sequence>MAIDKDVIVVGAGFAGLYSVHKLRNELGLDVQAFDAGGGPGGTWWWNRYPGARCDFESIHYQYSFSDEVQRDWEWTERFAGQPEILRYLEFVAEKYDLLRSFRFRTRVISVVWDDEGQFWTVSTDDGASTTARYVVSGAGSLSAAKHLEFTGLEDFRGQVLRTNEWPAEPVDLTGKRVGVIGTGSTGIQVIPEVAKVAAHLTVFQRTAQFASPLGNEPVEPEQRRWLADNHEQVRAGSRMNFLGAPYERPRPSALMDSPEERRKTYDEFYGKGGFRILASTYGDLLFNKASNDTIADYLRDRIRDRVDDPKTADLLCPTDHPYGTKRAPFETGYFEVYNRDNVELVDVSSSPIERLTETGLKTATGEYELDIVILATGFDVFTGPLMRLGIVGRDGLTLEERWADGPRGYTGLQMHGFPNLFVVAGPLSATALYNNALSIEDHVDWIHGAIRHVREQGATTIEPTVEAEQAWGELCSGLVDLTLLPQAASTWYMGDNIVGKPRVAYVFPGGAPLYRAITDQITDRGYGGFSIDGSAVPVPPLVRLDPAVAVVMSGMLNPDYKPLELCTVEETRAQFEAMAMLQIPGPDMRVENLEDPRVRVYVPGETTDEPRPVIVEYHGGGWIAGSVDAVDNTCRSVAERTGAIVVSVDYRLAPEHPFPAPYDDSVAALRWTYEHIAEFGGDPGSIVVMGDSAGGNLAASVAVHARDTGIPLAGQILMYPAIDPAADTVSRQEFADGPVVSATAGDLMWGAYLAGHDVTPQAAPGRVADLSGLAPALVITAEIDPLRDEGEDYARAMRAAGVPVEQHRLDGLIHGVFGMSAVVPRVAEIYEAVGRFVAASARSGQRV</sequence>
<evidence type="ECO:0000313" key="11">
    <source>
        <dbReference type="Proteomes" id="UP000198967"/>
    </source>
</evidence>
<dbReference type="Proteomes" id="UP000198967">
    <property type="component" value="Unassembled WGS sequence"/>
</dbReference>
<dbReference type="Gene3D" id="3.40.50.1820">
    <property type="entry name" value="alpha/beta hydrolase"/>
    <property type="match status" value="1"/>
</dbReference>
<gene>
    <name evidence="10" type="ORF">SAMN05216377_1295</name>
</gene>
<organism evidence="10 11">
    <name type="scientific">Pseudonocardia oroxyli</name>
    <dbReference type="NCBI Taxonomy" id="366584"/>
    <lineage>
        <taxon>Bacteria</taxon>
        <taxon>Bacillati</taxon>
        <taxon>Actinomycetota</taxon>
        <taxon>Actinomycetes</taxon>
        <taxon>Pseudonocardiales</taxon>
        <taxon>Pseudonocardiaceae</taxon>
        <taxon>Pseudonocardia</taxon>
    </lineage>
</organism>
<evidence type="ECO:0000256" key="7">
    <source>
        <dbReference type="ARBA" id="ARBA00023002"/>
    </source>
</evidence>
<reference evidence="10 11" key="1">
    <citation type="submission" date="2016-10" db="EMBL/GenBank/DDBJ databases">
        <authorList>
            <person name="de Groot N.N."/>
        </authorList>
    </citation>
    <scope>NUCLEOTIDE SEQUENCE [LARGE SCALE GENOMIC DNA]</scope>
    <source>
        <strain evidence="10 11">CGMCC 4.3143</strain>
    </source>
</reference>
<evidence type="ECO:0000256" key="8">
    <source>
        <dbReference type="ARBA" id="ARBA00023033"/>
    </source>
</evidence>
<dbReference type="PANTHER" id="PTHR43098:SF3">
    <property type="entry name" value="L-ORNITHINE N(5)-MONOOXYGENASE-RELATED"/>
    <property type="match status" value="1"/>
</dbReference>
<dbReference type="Pfam" id="PF07859">
    <property type="entry name" value="Abhydrolase_3"/>
    <property type="match status" value="1"/>
</dbReference>
<keyword evidence="11" id="KW-1185">Reference proteome</keyword>
<dbReference type="InterPro" id="IPR029058">
    <property type="entry name" value="AB_hydrolase_fold"/>
</dbReference>
<protein>
    <submittedName>
        <fullName evidence="10">Predicted flavoprotein CzcO associated with the cation diffusion facilitator CzcD</fullName>
    </submittedName>
</protein>
<dbReference type="GO" id="GO:0050661">
    <property type="term" value="F:NADP binding"/>
    <property type="evidence" value="ECO:0007669"/>
    <property type="project" value="InterPro"/>
</dbReference>
<feature type="domain" description="Alpha/beta hydrolase fold-3" evidence="9">
    <location>
        <begin position="615"/>
        <end position="818"/>
    </location>
</feature>
<proteinExistence type="inferred from homology"/>
<dbReference type="SUPFAM" id="SSF53474">
    <property type="entry name" value="alpha/beta-Hydrolases"/>
    <property type="match status" value="1"/>
</dbReference>
<dbReference type="InterPro" id="IPR050775">
    <property type="entry name" value="FAD-binding_Monooxygenases"/>
</dbReference>
<dbReference type="Pfam" id="PF00743">
    <property type="entry name" value="FMO-like"/>
    <property type="match status" value="1"/>
</dbReference>
<dbReference type="GO" id="GO:0016787">
    <property type="term" value="F:hydrolase activity"/>
    <property type="evidence" value="ECO:0007669"/>
    <property type="project" value="UniProtKB-KW"/>
</dbReference>
<name>A0A1G8DWK7_PSEOR</name>
<comment type="similarity">
    <text evidence="2">Belongs to the FAD-binding monooxygenase family.</text>
</comment>
<dbReference type="RefSeq" id="WP_093089757.1">
    <property type="nucleotide sequence ID" value="NZ_FNBE01000029.1"/>
</dbReference>
<dbReference type="STRING" id="366584.SAMN05216377_1295"/>